<organism evidence="2 3">
    <name type="scientific">Mycoplasma phocoeninasale</name>
    <dbReference type="NCBI Taxonomy" id="2726117"/>
    <lineage>
        <taxon>Bacteria</taxon>
        <taxon>Bacillati</taxon>
        <taxon>Mycoplasmatota</taxon>
        <taxon>Mollicutes</taxon>
        <taxon>Mycoplasmataceae</taxon>
        <taxon>Mycoplasma</taxon>
    </lineage>
</organism>
<dbReference type="RefSeq" id="WP_169580022.1">
    <property type="nucleotide sequence ID" value="NZ_CP051480.1"/>
</dbReference>
<evidence type="ECO:0000313" key="2">
    <source>
        <dbReference type="EMBL" id="QJG66198.1"/>
    </source>
</evidence>
<sequence>MITNRLGKNYLLKISSGDKIVDPFSFDIISVKPIYTFENSLEMAISDNLTFVDLAHFIDSIFGLKKLKSESWFSIGKQKIVLFDKNITFSDYGSYSFIYEYESLILYLKFLSEGTIADFRYNILLKNGNIGSLNITVNNLNENVKKFYSEIFPKLLESNAKFLEKNLKLESKYGETLLEKFNITKVDLPEKLPKIAKFEHFENFTQNVKNHLTGDLSFPIELRDKLGDKLWIKDLNDAEIFSEIYQKPETNKAKKEDEYENVFSESSMFGDKNIFEDPMGSLEKMVKDLYDAAKSMGINDSEMEEYFKKTFEEFKSFTLPSFETPINMEKSLMDALHKVMGKKSQPTKAKSEPEINVAIKKEAKKPEKITTKTEETDPEIN</sequence>
<keyword evidence="3" id="KW-1185">Reference proteome</keyword>
<gene>
    <name evidence="2" type="ORF">HGG64_00475</name>
</gene>
<dbReference type="KEGG" id="mphn:HGG64_00475"/>
<name>A0A858U5W6_9MOLU</name>
<feature type="region of interest" description="Disordered" evidence="1">
    <location>
        <begin position="339"/>
        <end position="381"/>
    </location>
</feature>
<evidence type="ECO:0000313" key="3">
    <source>
        <dbReference type="Proteomes" id="UP000501728"/>
    </source>
</evidence>
<accession>A0A858U5W6</accession>
<dbReference type="EMBL" id="CP051480">
    <property type="protein sequence ID" value="QJG66198.1"/>
    <property type="molecule type" value="Genomic_DNA"/>
</dbReference>
<proteinExistence type="predicted"/>
<reference evidence="2 3" key="1">
    <citation type="submission" date="2020-04" db="EMBL/GenBank/DDBJ databases">
        <title>Novel Mycoplasma species detected in Phocoena phocoena (harbor porpoise) from the USA.</title>
        <authorList>
            <person name="Volokhov D.V."/>
        </authorList>
    </citation>
    <scope>NUCLEOTIDE SEQUENCE [LARGE SCALE GENOMIC DNA]</scope>
    <source>
        <strain evidence="2 3">C264-NAS</strain>
    </source>
</reference>
<dbReference type="AlphaFoldDB" id="A0A858U5W6"/>
<evidence type="ECO:0000256" key="1">
    <source>
        <dbReference type="SAM" id="MobiDB-lite"/>
    </source>
</evidence>
<protein>
    <submittedName>
        <fullName evidence="2">Uncharacterized protein</fullName>
    </submittedName>
</protein>
<feature type="compositionally biased region" description="Basic and acidic residues" evidence="1">
    <location>
        <begin position="349"/>
        <end position="375"/>
    </location>
</feature>
<dbReference type="Proteomes" id="UP000501728">
    <property type="component" value="Chromosome"/>
</dbReference>